<comment type="caution">
    <text evidence="1">The sequence shown here is derived from an EMBL/GenBank/DDBJ whole genome shotgun (WGS) entry which is preliminary data.</text>
</comment>
<protein>
    <submittedName>
        <fullName evidence="1">Uncharacterized protein</fullName>
    </submittedName>
</protein>
<sequence length="250" mass="27201">RDFERDRALFHRLVGEVEAVRDCLDALHSCPADKVDALCQIEDRMAAFFGSDAVAKRRLVSRVAKGHLNRAEFDFLGRLLCRWYAAPPRALLQLTCESVPTDDADAAQDTAPLDKGEPADGAAPSDNPEPVNTSVSADDAEADPDKVPADKDVQADDPELARGAQPASDAEHVATPDSDTSRVTEPVVAAANPKLAAQTVDFVHEVLLPHAIRRLTMAREQCTLAEAELRMIRSDSDWVDQILAARETRS</sequence>
<evidence type="ECO:0000313" key="1">
    <source>
        <dbReference type="EMBL" id="KAJ2786700.1"/>
    </source>
</evidence>
<gene>
    <name evidence="1" type="ORF">H4R21_007165</name>
</gene>
<reference evidence="1" key="1">
    <citation type="submission" date="2022-07" db="EMBL/GenBank/DDBJ databases">
        <title>Phylogenomic reconstructions and comparative analyses of Kickxellomycotina fungi.</title>
        <authorList>
            <person name="Reynolds N.K."/>
            <person name="Stajich J.E."/>
            <person name="Barry K."/>
            <person name="Grigoriev I.V."/>
            <person name="Crous P."/>
            <person name="Smith M.E."/>
        </authorList>
    </citation>
    <scope>NUCLEOTIDE SEQUENCE</scope>
    <source>
        <strain evidence="1">BCRC 34780</strain>
    </source>
</reference>
<proteinExistence type="predicted"/>
<accession>A0ACC1KDG8</accession>
<evidence type="ECO:0000313" key="2">
    <source>
        <dbReference type="Proteomes" id="UP001140087"/>
    </source>
</evidence>
<dbReference type="EMBL" id="JANBUN010004264">
    <property type="protein sequence ID" value="KAJ2786700.1"/>
    <property type="molecule type" value="Genomic_DNA"/>
</dbReference>
<keyword evidence="2" id="KW-1185">Reference proteome</keyword>
<feature type="non-terminal residue" evidence="1">
    <location>
        <position position="1"/>
    </location>
</feature>
<name>A0ACC1KDG8_9FUNG</name>
<dbReference type="Proteomes" id="UP001140087">
    <property type="component" value="Unassembled WGS sequence"/>
</dbReference>
<organism evidence="1 2">
    <name type="scientific">Coemansia helicoidea</name>
    <dbReference type="NCBI Taxonomy" id="1286919"/>
    <lineage>
        <taxon>Eukaryota</taxon>
        <taxon>Fungi</taxon>
        <taxon>Fungi incertae sedis</taxon>
        <taxon>Zoopagomycota</taxon>
        <taxon>Kickxellomycotina</taxon>
        <taxon>Kickxellomycetes</taxon>
        <taxon>Kickxellales</taxon>
        <taxon>Kickxellaceae</taxon>
        <taxon>Coemansia</taxon>
    </lineage>
</organism>